<dbReference type="AlphaFoldDB" id="A0A844AW37"/>
<reference evidence="3 4" key="1">
    <citation type="submission" date="2019-10" db="EMBL/GenBank/DDBJ databases">
        <title>Epibacterium sp. nov., isolated from seawater.</title>
        <authorList>
            <person name="Zhang X."/>
            <person name="Li N."/>
        </authorList>
    </citation>
    <scope>NUCLEOTIDE SEQUENCE [LARGE SCALE GENOMIC DNA]</scope>
    <source>
        <strain evidence="3 4">SM1969</strain>
    </source>
</reference>
<gene>
    <name evidence="3" type="ORF">GG681_13815</name>
</gene>
<evidence type="ECO:0000313" key="3">
    <source>
        <dbReference type="EMBL" id="MQY43718.1"/>
    </source>
</evidence>
<evidence type="ECO:0000256" key="1">
    <source>
        <dbReference type="HAMAP-Rule" id="MF_01232"/>
    </source>
</evidence>
<evidence type="ECO:0000313" key="4">
    <source>
        <dbReference type="Proteomes" id="UP000436694"/>
    </source>
</evidence>
<comment type="similarity">
    <text evidence="1">Belongs to the UPF0229 family.</text>
</comment>
<proteinExistence type="inferred from homology"/>
<name>A0A844AW37_9RHOB</name>
<dbReference type="RefSeq" id="WP_153548608.1">
    <property type="nucleotide sequence ID" value="NZ_WIXK01000007.1"/>
</dbReference>
<evidence type="ECO:0000256" key="2">
    <source>
        <dbReference type="SAM" id="MobiDB-lite"/>
    </source>
</evidence>
<organism evidence="3 4">
    <name type="scientific">Tritonibacter aquimaris</name>
    <dbReference type="NCBI Taxonomy" id="2663379"/>
    <lineage>
        <taxon>Bacteria</taxon>
        <taxon>Pseudomonadati</taxon>
        <taxon>Pseudomonadota</taxon>
        <taxon>Alphaproteobacteria</taxon>
        <taxon>Rhodobacterales</taxon>
        <taxon>Paracoccaceae</taxon>
        <taxon>Tritonibacter</taxon>
    </lineage>
</organism>
<protein>
    <recommendedName>
        <fullName evidence="1">UPF0229 protein GG681_13815</fullName>
    </recommendedName>
</protein>
<dbReference type="Pfam" id="PF04285">
    <property type="entry name" value="DUF444"/>
    <property type="match status" value="1"/>
</dbReference>
<dbReference type="PANTHER" id="PTHR30510">
    <property type="entry name" value="UPF0229 PROTEIN YEAH"/>
    <property type="match status" value="1"/>
</dbReference>
<dbReference type="HAMAP" id="MF_01232">
    <property type="entry name" value="UPF0229"/>
    <property type="match status" value="1"/>
</dbReference>
<dbReference type="InterPro" id="IPR006698">
    <property type="entry name" value="UPF0229"/>
</dbReference>
<keyword evidence="4" id="KW-1185">Reference proteome</keyword>
<accession>A0A844AW37</accession>
<feature type="region of interest" description="Disordered" evidence="2">
    <location>
        <begin position="1"/>
        <end position="59"/>
    </location>
</feature>
<dbReference type="PANTHER" id="PTHR30510:SF2">
    <property type="entry name" value="UPF0229 PROTEIN YEAH"/>
    <property type="match status" value="1"/>
</dbReference>
<feature type="compositionally biased region" description="Basic and acidic residues" evidence="2">
    <location>
        <begin position="25"/>
        <end position="43"/>
    </location>
</feature>
<dbReference type="EMBL" id="WIXK01000007">
    <property type="protein sequence ID" value="MQY43718.1"/>
    <property type="molecule type" value="Genomic_DNA"/>
</dbReference>
<dbReference type="Proteomes" id="UP000436694">
    <property type="component" value="Unassembled WGS sequence"/>
</dbReference>
<comment type="caution">
    <text evidence="3">The sequence shown here is derived from an EMBL/GenBank/DDBJ whole genome shotgun (WGS) entry which is preliminary data.</text>
</comment>
<dbReference type="NCBIfam" id="NF003708">
    <property type="entry name" value="PRK05325.1-3"/>
    <property type="match status" value="1"/>
</dbReference>
<dbReference type="NCBIfam" id="NF003707">
    <property type="entry name" value="PRK05325.1-2"/>
    <property type="match status" value="1"/>
</dbReference>
<feature type="region of interest" description="Disordered" evidence="2">
    <location>
        <begin position="71"/>
        <end position="117"/>
    </location>
</feature>
<sequence>MHHFIDRRANPKGKSLGNRQRFLRRARENIKERVDRSVRDKSIQDGAAEAGSGEKITIPSKGLKEPRFFHDGKGGHRRHVLPGNKDFVVGDQIKRPPSGGGESGKQGSEDGDGSDEFSFTLTRDEYLEILFDGLELPDLVEKQTVETETIGTRRAGLTTAGTPNNLNLVRTMRNSLGRRIALQRPSRASETELEQQIAELEEIEARSPSQQATLDELHQKLETIRRKRRVVGYIDPLDLRYDTYVPEKIRNSRAVVFCLMDVSGSMQEREKDLAKRFFLLLHLFLTRAYEHTEIVFVRHTHHAQEVDEETFFYARETGGTIVSTALEKMKEIIEERYPPDEWNIYGAQASDGENFGNDSARCKALLMEHIMPICQFYAYVEIVEENADHLLLNPEAGEDLWQNYRDVQSEMAHFEMQRVAFPSHIYPIFREFFLPKGKGVTNAG</sequence>